<dbReference type="OrthoDB" id="46222at2157"/>
<dbReference type="AlphaFoldDB" id="A0A0E3SD59"/>
<gene>
    <name evidence="6" type="ORF">MSHOH_3496</name>
</gene>
<dbReference type="STRING" id="1434110.MSHOH_3496"/>
<dbReference type="EC" id="2.4.1.-" evidence="6"/>
<keyword evidence="3 6" id="KW-0808">Transferase</keyword>
<evidence type="ECO:0000256" key="1">
    <source>
        <dbReference type="ARBA" id="ARBA00006739"/>
    </source>
</evidence>
<dbReference type="InterPro" id="IPR029044">
    <property type="entry name" value="Nucleotide-diphossugar_trans"/>
</dbReference>
<reference evidence="6 7" key="1">
    <citation type="submission" date="2014-07" db="EMBL/GenBank/DDBJ databases">
        <title>Methanogenic archaea and the global carbon cycle.</title>
        <authorList>
            <person name="Henriksen J.R."/>
            <person name="Luke J."/>
            <person name="Reinhart S."/>
            <person name="Benedict M.N."/>
            <person name="Youngblut N.D."/>
            <person name="Metcalf M.E."/>
            <person name="Whitaker R.J."/>
            <person name="Metcalf W.W."/>
        </authorList>
    </citation>
    <scope>NUCLEOTIDE SEQUENCE [LARGE SCALE GENOMIC DNA]</scope>
    <source>
        <strain evidence="6 7">HB-1</strain>
    </source>
</reference>
<dbReference type="SUPFAM" id="SSF53448">
    <property type="entry name" value="Nucleotide-diphospho-sugar transferases"/>
    <property type="match status" value="1"/>
</dbReference>
<comment type="similarity">
    <text evidence="1">Belongs to the glycosyltransferase 2 family.</text>
</comment>
<evidence type="ECO:0000259" key="5">
    <source>
        <dbReference type="Pfam" id="PF00535"/>
    </source>
</evidence>
<accession>A0A0E3SD59</accession>
<dbReference type="GO" id="GO:0016757">
    <property type="term" value="F:glycosyltransferase activity"/>
    <property type="evidence" value="ECO:0007669"/>
    <property type="project" value="UniProtKB-KW"/>
</dbReference>
<keyword evidence="2 6" id="KW-0328">Glycosyltransferase</keyword>
<dbReference type="CDD" id="cd04186">
    <property type="entry name" value="GT_2_like_c"/>
    <property type="match status" value="1"/>
</dbReference>
<name>A0A0E3SD59_9EURY</name>
<dbReference type="Proteomes" id="UP000033101">
    <property type="component" value="Chromosome"/>
</dbReference>
<dbReference type="PANTHER" id="PTHR43179:SF12">
    <property type="entry name" value="GALACTOFURANOSYLTRANSFERASE GLFT2"/>
    <property type="match status" value="1"/>
</dbReference>
<protein>
    <submittedName>
        <fullName evidence="6">Glycosyltransferase</fullName>
        <ecNumber evidence="6">2.4.1.-</ecNumber>
    </submittedName>
</protein>
<evidence type="ECO:0000256" key="3">
    <source>
        <dbReference type="ARBA" id="ARBA00022679"/>
    </source>
</evidence>
<evidence type="ECO:0000313" key="7">
    <source>
        <dbReference type="Proteomes" id="UP000033101"/>
    </source>
</evidence>
<keyword evidence="4" id="KW-0812">Transmembrane</keyword>
<feature type="transmembrane region" description="Helical" evidence="4">
    <location>
        <begin position="254"/>
        <end position="274"/>
    </location>
</feature>
<dbReference type="Gene3D" id="3.90.550.10">
    <property type="entry name" value="Spore Coat Polysaccharide Biosynthesis Protein SpsA, Chain A"/>
    <property type="match status" value="1"/>
</dbReference>
<evidence type="ECO:0000313" key="6">
    <source>
        <dbReference type="EMBL" id="AKB79979.1"/>
    </source>
</evidence>
<dbReference type="PANTHER" id="PTHR43179">
    <property type="entry name" value="RHAMNOSYLTRANSFERASE WBBL"/>
    <property type="match status" value="1"/>
</dbReference>
<dbReference type="InterPro" id="IPR001173">
    <property type="entry name" value="Glyco_trans_2-like"/>
</dbReference>
<dbReference type="PATRIC" id="fig|1434110.4.peg.4485"/>
<evidence type="ECO:0000256" key="4">
    <source>
        <dbReference type="SAM" id="Phobius"/>
    </source>
</evidence>
<proteinExistence type="inferred from homology"/>
<keyword evidence="4" id="KW-0472">Membrane</keyword>
<dbReference type="GeneID" id="24832840"/>
<organism evidence="6 7">
    <name type="scientific">Methanosarcina horonobensis HB-1 = JCM 15518</name>
    <dbReference type="NCBI Taxonomy" id="1434110"/>
    <lineage>
        <taxon>Archaea</taxon>
        <taxon>Methanobacteriati</taxon>
        <taxon>Methanobacteriota</taxon>
        <taxon>Stenosarchaea group</taxon>
        <taxon>Methanomicrobia</taxon>
        <taxon>Methanosarcinales</taxon>
        <taxon>Methanosarcinaceae</taxon>
        <taxon>Methanosarcina</taxon>
    </lineage>
</organism>
<dbReference type="Pfam" id="PF00535">
    <property type="entry name" value="Glycos_transf_2"/>
    <property type="match status" value="1"/>
</dbReference>
<evidence type="ECO:0000256" key="2">
    <source>
        <dbReference type="ARBA" id="ARBA00022676"/>
    </source>
</evidence>
<dbReference type="EMBL" id="CP009516">
    <property type="protein sequence ID" value="AKB79979.1"/>
    <property type="molecule type" value="Genomic_DNA"/>
</dbReference>
<keyword evidence="7" id="KW-1185">Reference proteome</keyword>
<sequence length="301" mass="34035">MSIPKVTIITLNWNGKKDTIECLESLKQVTYPNYEILLVDNGSTDGSAELFREHYPGIKIVENEKNLGFTGGCNIGIKKAISDGADYILLLNNDVAVEPDFLDELISVAKKNENIGILGTKINYYDATDQIWAAGGFINYWICLVAYHGMDKRDTEKYSREKDVDFVSGCAMLIKAGLFQKIGLLDERYFAYFEDVDICLMAKKNGCGIRYVPSAKIYHKVSRTSGGALSPFSLYYNTRNKLLFLRKHFHMPQLLTAFIVIMAVFGIRTLYLLIFRRDIRACSMIFKGIEDAFIGRFGAQI</sequence>
<dbReference type="KEGG" id="mhor:MSHOH_3496"/>
<dbReference type="RefSeq" id="WP_052730931.1">
    <property type="nucleotide sequence ID" value="NZ_CP009516.1"/>
</dbReference>
<keyword evidence="4" id="KW-1133">Transmembrane helix</keyword>
<dbReference type="HOGENOM" id="CLU_023845_4_1_2"/>
<feature type="domain" description="Glycosyltransferase 2-like" evidence="5">
    <location>
        <begin position="8"/>
        <end position="182"/>
    </location>
</feature>